<proteinExistence type="predicted"/>
<dbReference type="RefSeq" id="WP_127351251.1">
    <property type="nucleotide sequence ID" value="NZ_CP034791.1"/>
</dbReference>
<feature type="signal peptide" evidence="1">
    <location>
        <begin position="1"/>
        <end position="25"/>
    </location>
</feature>
<dbReference type="Proteomes" id="UP000282930">
    <property type="component" value="Chromosome"/>
</dbReference>
<dbReference type="KEGG" id="ccha:ELD05_02645"/>
<reference evidence="3 4" key="1">
    <citation type="submission" date="2018-12" db="EMBL/GenBank/DDBJ databases">
        <title>Genome sequence from the cellulolytic species, Caldicellulosiruptor changbaiensis.</title>
        <authorList>
            <person name="Blumer-Schuette S.E."/>
            <person name="Mendoza C."/>
        </authorList>
    </citation>
    <scope>NUCLEOTIDE SEQUENCE [LARGE SCALE GENOMIC DNA]</scope>
    <source>
        <strain evidence="3 4">CBS-Z</strain>
    </source>
</reference>
<dbReference type="EMBL" id="CP034791">
    <property type="protein sequence ID" value="AZT89644.1"/>
    <property type="molecule type" value="Genomic_DNA"/>
</dbReference>
<name>A0A3T0D3H4_9FIRM</name>
<evidence type="ECO:0000313" key="4">
    <source>
        <dbReference type="Proteomes" id="UP000282930"/>
    </source>
</evidence>
<dbReference type="Pfam" id="PF16112">
    <property type="entry name" value="DUF4830"/>
    <property type="match status" value="1"/>
</dbReference>
<gene>
    <name evidence="3" type="ORF">ELD05_02645</name>
</gene>
<evidence type="ECO:0000256" key="1">
    <source>
        <dbReference type="SAM" id="SignalP"/>
    </source>
</evidence>
<feature type="chain" id="PRO_5038633883" evidence="1">
    <location>
        <begin position="26"/>
        <end position="426"/>
    </location>
</feature>
<organism evidence="3 4">
    <name type="scientific">Caldicellulosiruptor changbaiensis</name>
    <dbReference type="NCBI Taxonomy" id="1222016"/>
    <lineage>
        <taxon>Bacteria</taxon>
        <taxon>Bacillati</taxon>
        <taxon>Bacillota</taxon>
        <taxon>Bacillota incertae sedis</taxon>
        <taxon>Caldicellulosiruptorales</taxon>
        <taxon>Caldicellulosiruptoraceae</taxon>
        <taxon>Caldicellulosiruptor</taxon>
    </lineage>
</organism>
<evidence type="ECO:0000259" key="2">
    <source>
        <dbReference type="Pfam" id="PF16112"/>
    </source>
</evidence>
<keyword evidence="4" id="KW-1185">Reference proteome</keyword>
<keyword evidence="1" id="KW-0732">Signal</keyword>
<accession>A0A3T0D3H4</accession>
<dbReference type="AlphaFoldDB" id="A0A3T0D3H4"/>
<sequence>MRKLINLILLICFLTLEFCTFSAEARVNKYVFLNIKTNLLPDKIKIIFGANDPNVKRSKEIKNKKIITDLIDMLSKCQSYKLGNNKLSQFREGPNKIIFYWKDSKKEGILYFNNGFPAYDGVILINGKSYFLNDQLVVYILSILEHENPQTEISSDVINLFRKYSWTVDYLIAKGTETLPKNLIHRAGEYPSKLFWAYVNYFLSDCGFSLKQYLGKNINYEIYKLREITIIEGEPKGIVYRLPSKGIVLRYNKKIIGAYIDAEVDLCSLKRSTFYKITRKKWREIIYQYVDYNNEWEKKTSTMSPVDVIKDYIKALDSHDSKKLWAYEPTYDLFYNLLTNLSDDKIYNHENDYLYPNHNIKKIKLLSISEPQEWTYGSFKTLRYIVFVDVDFYEFAVQPDGKGNAFVHVYKENKNSGWKVFLSFCE</sequence>
<dbReference type="InterPro" id="IPR032257">
    <property type="entry name" value="DUF4830"/>
</dbReference>
<evidence type="ECO:0000313" key="3">
    <source>
        <dbReference type="EMBL" id="AZT89644.1"/>
    </source>
</evidence>
<protein>
    <submittedName>
        <fullName evidence="3">DUF4830 domain-containing protein</fullName>
    </submittedName>
</protein>
<feature type="domain" description="DUF4830" evidence="2">
    <location>
        <begin position="160"/>
        <end position="260"/>
    </location>
</feature>